<dbReference type="AlphaFoldDB" id="A0A0F9EW18"/>
<evidence type="ECO:0000313" key="1">
    <source>
        <dbReference type="EMBL" id="KKL49175.1"/>
    </source>
</evidence>
<proteinExistence type="predicted"/>
<dbReference type="SUPFAM" id="SSF56300">
    <property type="entry name" value="Metallo-dependent phosphatases"/>
    <property type="match status" value="1"/>
</dbReference>
<dbReference type="InterPro" id="IPR029052">
    <property type="entry name" value="Metallo-depent_PP-like"/>
</dbReference>
<name>A0A0F9EW18_9ZZZZ</name>
<sequence length="261" mass="29497">MKRQLRIVLPDVHIPFQDDPLLMVWLNQVRELKPDGIDILGDLLDCYTLSIFDKNPARKGTLQDELDMVQEFLNLLCGRVGMNCDIRYSEGNHEERLRKVLWRKCPEFAGLRNFTIPELLGLKKLGIKWHSIQNPYCIGGLWFTHGDLLRAQAGASARAKADAIRGSVIVGHSHRTGWSPRTTWSGIEDAYDAGHLSDYTQLDYVRSVPNWQQGWAVVEYPPEGGHCVSFARIQNVGKKRIVVYRGEVIAKLGPAKQHTGG</sequence>
<protein>
    <recommendedName>
        <fullName evidence="2">Calcineurin-like phosphoesterase domain-containing protein</fullName>
    </recommendedName>
</protein>
<reference evidence="1" key="1">
    <citation type="journal article" date="2015" name="Nature">
        <title>Complex archaea that bridge the gap between prokaryotes and eukaryotes.</title>
        <authorList>
            <person name="Spang A."/>
            <person name="Saw J.H."/>
            <person name="Jorgensen S.L."/>
            <person name="Zaremba-Niedzwiedzka K."/>
            <person name="Martijn J."/>
            <person name="Lind A.E."/>
            <person name="van Eijk R."/>
            <person name="Schleper C."/>
            <person name="Guy L."/>
            <person name="Ettema T.J."/>
        </authorList>
    </citation>
    <scope>NUCLEOTIDE SEQUENCE</scope>
</reference>
<accession>A0A0F9EW18</accession>
<dbReference type="EMBL" id="LAZR01033055">
    <property type="protein sequence ID" value="KKL49175.1"/>
    <property type="molecule type" value="Genomic_DNA"/>
</dbReference>
<comment type="caution">
    <text evidence="1">The sequence shown here is derived from an EMBL/GenBank/DDBJ whole genome shotgun (WGS) entry which is preliminary data.</text>
</comment>
<organism evidence="1">
    <name type="scientific">marine sediment metagenome</name>
    <dbReference type="NCBI Taxonomy" id="412755"/>
    <lineage>
        <taxon>unclassified sequences</taxon>
        <taxon>metagenomes</taxon>
        <taxon>ecological metagenomes</taxon>
    </lineage>
</organism>
<gene>
    <name evidence="1" type="ORF">LCGC14_2318150</name>
</gene>
<evidence type="ECO:0008006" key="2">
    <source>
        <dbReference type="Google" id="ProtNLM"/>
    </source>
</evidence>